<gene>
    <name evidence="2" type="ORF">HINF_LOCUS23235</name>
    <name evidence="1" type="ORF">HINF_LOCUS33171</name>
</gene>
<name>A0AA86PTJ2_9EUKA</name>
<keyword evidence="3" id="KW-1185">Reference proteome</keyword>
<dbReference type="EMBL" id="CAXDID020000066">
    <property type="protein sequence ID" value="CAL6012299.1"/>
    <property type="molecule type" value="Genomic_DNA"/>
</dbReference>
<sequence>MPIDHMNITHKLSCVINLKIYTKQRLLDFLSSYLLIVITIKKSPPRNSKVVHQFKMCEKYRISGKQVEQDTQIFLLLKPNENYLILVHLHLKEKRSDCHYQLKYKNE</sequence>
<evidence type="ECO:0000313" key="1">
    <source>
        <dbReference type="EMBL" id="CAI9945526.1"/>
    </source>
</evidence>
<dbReference type="AlphaFoldDB" id="A0AA86PTJ2"/>
<evidence type="ECO:0000313" key="2">
    <source>
        <dbReference type="EMBL" id="CAL6012299.1"/>
    </source>
</evidence>
<accession>A0AA86PTJ2</accession>
<protein>
    <submittedName>
        <fullName evidence="2">Hypothetical_protein</fullName>
    </submittedName>
</protein>
<proteinExistence type="predicted"/>
<comment type="caution">
    <text evidence="1">The sequence shown here is derived from an EMBL/GenBank/DDBJ whole genome shotgun (WGS) entry which is preliminary data.</text>
</comment>
<dbReference type="EMBL" id="CATOUU010000747">
    <property type="protein sequence ID" value="CAI9945526.1"/>
    <property type="molecule type" value="Genomic_DNA"/>
</dbReference>
<reference evidence="1" key="1">
    <citation type="submission" date="2023-06" db="EMBL/GenBank/DDBJ databases">
        <authorList>
            <person name="Kurt Z."/>
        </authorList>
    </citation>
    <scope>NUCLEOTIDE SEQUENCE</scope>
</reference>
<dbReference type="Proteomes" id="UP001642409">
    <property type="component" value="Unassembled WGS sequence"/>
</dbReference>
<organism evidence="1">
    <name type="scientific">Hexamita inflata</name>
    <dbReference type="NCBI Taxonomy" id="28002"/>
    <lineage>
        <taxon>Eukaryota</taxon>
        <taxon>Metamonada</taxon>
        <taxon>Diplomonadida</taxon>
        <taxon>Hexamitidae</taxon>
        <taxon>Hexamitinae</taxon>
        <taxon>Hexamita</taxon>
    </lineage>
</organism>
<reference evidence="2 3" key="2">
    <citation type="submission" date="2024-07" db="EMBL/GenBank/DDBJ databases">
        <authorList>
            <person name="Akdeniz Z."/>
        </authorList>
    </citation>
    <scope>NUCLEOTIDE SEQUENCE [LARGE SCALE GENOMIC DNA]</scope>
</reference>
<evidence type="ECO:0000313" key="3">
    <source>
        <dbReference type="Proteomes" id="UP001642409"/>
    </source>
</evidence>